<evidence type="ECO:0000259" key="2">
    <source>
        <dbReference type="PROSITE" id="PS50914"/>
    </source>
</evidence>
<name>A0A6L5JZY8_RHOTE</name>
<dbReference type="PROSITE" id="PS50914">
    <property type="entry name" value="BON"/>
    <property type="match status" value="2"/>
</dbReference>
<evidence type="ECO:0000313" key="3">
    <source>
        <dbReference type="EMBL" id="MQY52719.1"/>
    </source>
</evidence>
<feature type="domain" description="BON" evidence="2">
    <location>
        <begin position="53"/>
        <end position="120"/>
    </location>
</feature>
<organism evidence="3 4">
    <name type="scientific">Rhodocyclus tenuis</name>
    <name type="common">Rhodospirillum tenue</name>
    <dbReference type="NCBI Taxonomy" id="1066"/>
    <lineage>
        <taxon>Bacteria</taxon>
        <taxon>Pseudomonadati</taxon>
        <taxon>Pseudomonadota</taxon>
        <taxon>Betaproteobacteria</taxon>
        <taxon>Rhodocyclales</taxon>
        <taxon>Rhodocyclaceae</taxon>
        <taxon>Rhodocyclus</taxon>
    </lineage>
</organism>
<dbReference type="SMART" id="SM00749">
    <property type="entry name" value="BON"/>
    <property type="match status" value="2"/>
</dbReference>
<evidence type="ECO:0000313" key="4">
    <source>
        <dbReference type="Proteomes" id="UP000480275"/>
    </source>
</evidence>
<protein>
    <submittedName>
        <fullName evidence="3">BON domain-containing protein</fullName>
    </submittedName>
</protein>
<dbReference type="InterPro" id="IPR007055">
    <property type="entry name" value="BON_dom"/>
</dbReference>
<dbReference type="PANTHER" id="PTHR34606:SF4">
    <property type="entry name" value="OUTER MEMBRANE LIPOPROTEIN DOLP"/>
    <property type="match status" value="1"/>
</dbReference>
<sequence length="220" mass="23664">MSVARHRNRLLCALLIGGAVLPALQGCFPLAAAGFGTGVLATVDRRTIGTQTEDETIEWKASSRISEKLGDRVHLNYTSFNRKVLLTGEAPSPEIRAEAERIVSEVPNVTGVYNEIIIAGSSSFTARSNDTYVTSKVKARFIDANRFNATQVKVVTEAGTVFLMGLVTQREASAAIDVARTTSGVMKVVSVMEIISEAKAKELDLPKADKSKQPEQRPGG</sequence>
<evidence type="ECO:0000256" key="1">
    <source>
        <dbReference type="ARBA" id="ARBA00022729"/>
    </source>
</evidence>
<dbReference type="AlphaFoldDB" id="A0A6L5JZY8"/>
<dbReference type="InterPro" id="IPR051686">
    <property type="entry name" value="Lipoprotein_DolP"/>
</dbReference>
<feature type="domain" description="BON" evidence="2">
    <location>
        <begin position="129"/>
        <end position="196"/>
    </location>
</feature>
<dbReference type="InterPro" id="IPR014004">
    <property type="entry name" value="Transpt-assoc_nodulatn_dom_bac"/>
</dbReference>
<accession>A0A6L5JZY8</accession>
<dbReference type="OrthoDB" id="5294487at2"/>
<dbReference type="Pfam" id="PF04972">
    <property type="entry name" value="BON"/>
    <property type="match status" value="2"/>
</dbReference>
<dbReference type="Proteomes" id="UP000480275">
    <property type="component" value="Unassembled WGS sequence"/>
</dbReference>
<dbReference type="EMBL" id="WIXJ01000016">
    <property type="protein sequence ID" value="MQY52719.1"/>
    <property type="molecule type" value="Genomic_DNA"/>
</dbReference>
<comment type="caution">
    <text evidence="3">The sequence shown here is derived from an EMBL/GenBank/DDBJ whole genome shotgun (WGS) entry which is preliminary data.</text>
</comment>
<keyword evidence="1" id="KW-0732">Signal</keyword>
<dbReference type="Gene3D" id="3.30.1340.30">
    <property type="match status" value="1"/>
</dbReference>
<dbReference type="PROSITE" id="PS51257">
    <property type="entry name" value="PROKAR_LIPOPROTEIN"/>
    <property type="match status" value="1"/>
</dbReference>
<dbReference type="PANTHER" id="PTHR34606">
    <property type="entry name" value="BON DOMAIN-CONTAINING PROTEIN"/>
    <property type="match status" value="1"/>
</dbReference>
<gene>
    <name evidence="3" type="ORF">GHK24_13165</name>
</gene>
<reference evidence="3 4" key="1">
    <citation type="submission" date="2019-10" db="EMBL/GenBank/DDBJ databases">
        <title>Whole-genome sequence of the purple nonsulfur photosynthetic bacterium Rhodocyclus tenuis.</title>
        <authorList>
            <person name="Kyndt J.A."/>
            <person name="Meyer T.E."/>
        </authorList>
    </citation>
    <scope>NUCLEOTIDE SEQUENCE [LARGE SCALE GENOMIC DNA]</scope>
    <source>
        <strain evidence="3 4">DSM 110</strain>
    </source>
</reference>
<proteinExistence type="predicted"/>